<sequence>MMPYRVSSLFQQSLLGTMDNYNPYFSSSPAYNIQNENLSKVELFDYSHPNNNNNNNNNNYWTTHNLLSNVSSTSSNLIPSATTTSSTLTNNQRPHQSIRTPPPCLTDKLNETHLSQTNTTNISALHHHTHLHQHLYSANNHRSSITDLDMNPNWNNLNGGSGDYHHMTTPSFRQYSTSSCLYPNNIYGEHQCPIKFEIEYNPRSTTSSAYSHVPTDQLRLPQDLQNICKSEQLLTTNLDSTSADIYTNGPCISQPQPHRQQKQQFEWLKSHHPQKQHVQNGKKTSKVNFLFQLRNVLFIY</sequence>
<dbReference type="EMBL" id="CAJOBC010009036">
    <property type="protein sequence ID" value="CAF3977611.1"/>
    <property type="molecule type" value="Genomic_DNA"/>
</dbReference>
<evidence type="ECO:0000313" key="4">
    <source>
        <dbReference type="EMBL" id="CAF3977611.1"/>
    </source>
</evidence>
<evidence type="ECO:0000313" key="2">
    <source>
        <dbReference type="EMBL" id="CAF1213674.1"/>
    </source>
</evidence>
<gene>
    <name evidence="2" type="ORF">GPM918_LOCUS24343</name>
    <name evidence="3" type="ORF">OVA965_LOCUS42826</name>
    <name evidence="4" type="ORF">SRO942_LOCUS24341</name>
    <name evidence="5" type="ORF">TMI583_LOCUS44854</name>
</gene>
<dbReference type="EMBL" id="CAJNOQ010009036">
    <property type="protein sequence ID" value="CAF1213674.1"/>
    <property type="molecule type" value="Genomic_DNA"/>
</dbReference>
<dbReference type="EMBL" id="CAJOBA010078490">
    <property type="protein sequence ID" value="CAF4429917.1"/>
    <property type="molecule type" value="Genomic_DNA"/>
</dbReference>
<accession>A0A814XAN4</accession>
<evidence type="ECO:0000313" key="6">
    <source>
        <dbReference type="Proteomes" id="UP000663829"/>
    </source>
</evidence>
<protein>
    <submittedName>
        <fullName evidence="2">Uncharacterized protein</fullName>
    </submittedName>
</protein>
<dbReference type="EMBL" id="CAJNOK010054038">
    <property type="protein sequence ID" value="CAF1614280.1"/>
    <property type="molecule type" value="Genomic_DNA"/>
</dbReference>
<feature type="compositionally biased region" description="Low complexity" evidence="1">
    <location>
        <begin position="79"/>
        <end position="89"/>
    </location>
</feature>
<feature type="region of interest" description="Disordered" evidence="1">
    <location>
        <begin position="79"/>
        <end position="102"/>
    </location>
</feature>
<evidence type="ECO:0000256" key="1">
    <source>
        <dbReference type="SAM" id="MobiDB-lite"/>
    </source>
</evidence>
<organism evidence="2 6">
    <name type="scientific">Didymodactylos carnosus</name>
    <dbReference type="NCBI Taxonomy" id="1234261"/>
    <lineage>
        <taxon>Eukaryota</taxon>
        <taxon>Metazoa</taxon>
        <taxon>Spiralia</taxon>
        <taxon>Gnathifera</taxon>
        <taxon>Rotifera</taxon>
        <taxon>Eurotatoria</taxon>
        <taxon>Bdelloidea</taxon>
        <taxon>Philodinida</taxon>
        <taxon>Philodinidae</taxon>
        <taxon>Didymodactylos</taxon>
    </lineage>
</organism>
<dbReference type="Proteomes" id="UP000681722">
    <property type="component" value="Unassembled WGS sequence"/>
</dbReference>
<proteinExistence type="predicted"/>
<dbReference type="Proteomes" id="UP000682733">
    <property type="component" value="Unassembled WGS sequence"/>
</dbReference>
<keyword evidence="6" id="KW-1185">Reference proteome</keyword>
<comment type="caution">
    <text evidence="2">The sequence shown here is derived from an EMBL/GenBank/DDBJ whole genome shotgun (WGS) entry which is preliminary data.</text>
</comment>
<name>A0A814XAN4_9BILA</name>
<dbReference type="Proteomes" id="UP000677228">
    <property type="component" value="Unassembled WGS sequence"/>
</dbReference>
<feature type="compositionally biased region" description="Polar residues" evidence="1">
    <location>
        <begin position="90"/>
        <end position="99"/>
    </location>
</feature>
<evidence type="ECO:0000313" key="5">
    <source>
        <dbReference type="EMBL" id="CAF4429917.1"/>
    </source>
</evidence>
<reference evidence="2" key="1">
    <citation type="submission" date="2021-02" db="EMBL/GenBank/DDBJ databases">
        <authorList>
            <person name="Nowell W R."/>
        </authorList>
    </citation>
    <scope>NUCLEOTIDE SEQUENCE</scope>
</reference>
<dbReference type="Proteomes" id="UP000663829">
    <property type="component" value="Unassembled WGS sequence"/>
</dbReference>
<evidence type="ECO:0000313" key="3">
    <source>
        <dbReference type="EMBL" id="CAF1614280.1"/>
    </source>
</evidence>
<dbReference type="AlphaFoldDB" id="A0A814XAN4"/>